<dbReference type="PANTHER" id="PTHR38149:SF1">
    <property type="entry name" value="ATPASE"/>
    <property type="match status" value="1"/>
</dbReference>
<feature type="region of interest" description="Disordered" evidence="1">
    <location>
        <begin position="514"/>
        <end position="533"/>
    </location>
</feature>
<evidence type="ECO:0000259" key="2">
    <source>
        <dbReference type="Pfam" id="PF09818"/>
    </source>
</evidence>
<dbReference type="InterPro" id="IPR049069">
    <property type="entry name" value="MRB1590-like_C"/>
</dbReference>
<dbReference type="InterPro" id="IPR027417">
    <property type="entry name" value="P-loop_NTPase"/>
</dbReference>
<accession>A0A1D2ADN3</accession>
<dbReference type="Pfam" id="PF21117">
    <property type="entry name" value="MRB1590_C"/>
    <property type="match status" value="1"/>
</dbReference>
<feature type="region of interest" description="Disordered" evidence="1">
    <location>
        <begin position="37"/>
        <end position="75"/>
    </location>
</feature>
<gene>
    <name evidence="5" type="ORF">g.13559</name>
</gene>
<feature type="domain" description="ATPase of the ABC class N-terminal" evidence="3">
    <location>
        <begin position="76"/>
        <end position="241"/>
    </location>
</feature>
<proteinExistence type="predicted"/>
<dbReference type="InterPro" id="IPR046834">
    <property type="entry name" value="ABC_ATPase_C"/>
</dbReference>
<feature type="non-terminal residue" evidence="5">
    <location>
        <position position="1"/>
    </location>
</feature>
<evidence type="ECO:0000313" key="5">
    <source>
        <dbReference type="EMBL" id="JAT77314.1"/>
    </source>
</evidence>
<name>A0A1D2ADN3_AUXPR</name>
<feature type="domain" description="MRB1590-like C-terminal" evidence="4">
    <location>
        <begin position="551"/>
        <end position="651"/>
    </location>
</feature>
<feature type="compositionally biased region" description="Low complexity" evidence="1">
    <location>
        <begin position="63"/>
        <end position="74"/>
    </location>
</feature>
<dbReference type="Pfam" id="PF20446">
    <property type="entry name" value="ABC_N"/>
    <property type="match status" value="1"/>
</dbReference>
<evidence type="ECO:0000256" key="1">
    <source>
        <dbReference type="SAM" id="MobiDB-lite"/>
    </source>
</evidence>
<evidence type="ECO:0000259" key="4">
    <source>
        <dbReference type="Pfam" id="PF21117"/>
    </source>
</evidence>
<dbReference type="AlphaFoldDB" id="A0A1D2ADN3"/>
<evidence type="ECO:0008006" key="6">
    <source>
        <dbReference type="Google" id="ProtNLM"/>
    </source>
</evidence>
<protein>
    <recommendedName>
        <fullName evidence="6">Isopentenyl-diphosphate delta-isomerase</fullName>
    </recommendedName>
</protein>
<organism evidence="5">
    <name type="scientific">Auxenochlorella protothecoides</name>
    <name type="common">Green microalga</name>
    <name type="synonym">Chlorella protothecoides</name>
    <dbReference type="NCBI Taxonomy" id="3075"/>
    <lineage>
        <taxon>Eukaryota</taxon>
        <taxon>Viridiplantae</taxon>
        <taxon>Chlorophyta</taxon>
        <taxon>core chlorophytes</taxon>
        <taxon>Trebouxiophyceae</taxon>
        <taxon>Chlorellales</taxon>
        <taxon>Chlorellaceae</taxon>
        <taxon>Auxenochlorella</taxon>
    </lineage>
</organism>
<reference evidence="5" key="1">
    <citation type="submission" date="2015-08" db="EMBL/GenBank/DDBJ databases">
        <authorList>
            <person name="Babu N.S."/>
            <person name="Beckwith C.J."/>
            <person name="Beseler K.G."/>
            <person name="Brison A."/>
            <person name="Carone J.V."/>
            <person name="Caskin T.P."/>
            <person name="Diamond M."/>
            <person name="Durham M.E."/>
            <person name="Foxe J.M."/>
            <person name="Go M."/>
            <person name="Henderson B.A."/>
            <person name="Jones I.B."/>
            <person name="McGettigan J.A."/>
            <person name="Micheletti S.J."/>
            <person name="Nasrallah M.E."/>
            <person name="Ortiz D."/>
            <person name="Piller C.R."/>
            <person name="Privatt S.R."/>
            <person name="Schneider S.L."/>
            <person name="Sharp S."/>
            <person name="Smith T.C."/>
            <person name="Stanton J.D."/>
            <person name="Ullery H.E."/>
            <person name="Wilson R.J."/>
            <person name="Serrano M.G."/>
            <person name="Buck G."/>
            <person name="Lee V."/>
            <person name="Wang Y."/>
            <person name="Carvalho R."/>
            <person name="Voegtly L."/>
            <person name="Shi R."/>
            <person name="Duckworth R."/>
            <person name="Johnson A."/>
            <person name="Loviza R."/>
            <person name="Walstead R."/>
            <person name="Shah Z."/>
            <person name="Kiflezghi M."/>
            <person name="Wade K."/>
            <person name="Ball S.L."/>
            <person name="Bradley K.W."/>
            <person name="Asai D.J."/>
            <person name="Bowman C.A."/>
            <person name="Russell D.A."/>
            <person name="Pope W.H."/>
            <person name="Jacobs-Sera D."/>
            <person name="Hendrix R.W."/>
            <person name="Hatfull G.F."/>
        </authorList>
    </citation>
    <scope>NUCLEOTIDE SEQUENCE</scope>
</reference>
<feature type="domain" description="ATPase of the ABC class C-terminal" evidence="2">
    <location>
        <begin position="248"/>
        <end position="514"/>
    </location>
</feature>
<feature type="compositionally biased region" description="Basic and acidic residues" evidence="1">
    <location>
        <begin position="518"/>
        <end position="527"/>
    </location>
</feature>
<dbReference type="EMBL" id="GDKF01001308">
    <property type="protein sequence ID" value="JAT77314.1"/>
    <property type="molecule type" value="Transcribed_RNA"/>
</dbReference>
<dbReference type="Pfam" id="PF09818">
    <property type="entry name" value="ABC_ATPase"/>
    <property type="match status" value="1"/>
</dbReference>
<dbReference type="SUPFAM" id="SSF52540">
    <property type="entry name" value="P-loop containing nucleoside triphosphate hydrolases"/>
    <property type="match status" value="1"/>
</dbReference>
<dbReference type="InterPro" id="IPR019195">
    <property type="entry name" value="ABC_ATPase_put"/>
</dbReference>
<dbReference type="PANTHER" id="PTHR38149">
    <property type="entry name" value="ATPASE"/>
    <property type="match status" value="1"/>
</dbReference>
<evidence type="ECO:0000259" key="3">
    <source>
        <dbReference type="Pfam" id="PF20446"/>
    </source>
</evidence>
<dbReference type="InterPro" id="IPR046833">
    <property type="entry name" value="ABC_N"/>
</dbReference>
<sequence length="658" mass="69433">DPDPLQVPRRGESEVKRPSDWPIPLSCACCNLLNSETHAPPVDQSGGTPRYTGHIRKAEDDAPGWSPGPRRGSPAQLASELERIDGKGYGAYHDIAGGWDFPGFTLWVDRVQGDPYASPSRCRVVVPAGTAGLPSHLLRPRPRRLACADFLARRFGEAVAAAGGDVRAAAVGWAGAKGGEMGVDVPGQYVLERTAVQVGHEGHVEARFTVALPAAGRSVLGRWARSVLTEALPRYVNAALRHASLDAAALAAHADAAEDAAAARAALPALGLVAFVADGAVLPRADGASQAPMPAAWAVLSRAPESQAVVLTLPHAGRVRGLGIRRGVTLIVGGGFHGKSTLLQALEGGVYDRIPGDGRELVVTDPRAVKIRAEDGRRVCGVDISPFIGHLPRGRGTRAFLSADASGSTSQAANIQEAVEAGATALLIDEDTSATNFMIRDARMRALVSRGKEPITPFVEHVRRLAACGVSTVMVIGGSGDYFGVADTVLCMEEYEVRDVTEQAKRIATEFAAAEGGAGREEGRPPREWSAPPPRRLAGLAAAASGAPRLKLKTRAKGSLTLDDEEVDLSAVEQLVEISQTRAVGESLRWAARMLPQGPALTLPQMLDRLDAEMDQEGLDAITHSGEPAGDLARPRRFEIAAAINRWRSAHLEQCTGS</sequence>